<dbReference type="Pfam" id="PF00227">
    <property type="entry name" value="Proteasome"/>
    <property type="match status" value="1"/>
</dbReference>
<evidence type="ECO:0000256" key="1">
    <source>
        <dbReference type="ARBA" id="ARBA00022942"/>
    </source>
</evidence>
<dbReference type="PANTHER" id="PTHR11599">
    <property type="entry name" value="PROTEASOME SUBUNIT ALPHA/BETA"/>
    <property type="match status" value="1"/>
</dbReference>
<dbReference type="GO" id="GO:0051603">
    <property type="term" value="P:proteolysis involved in protein catabolic process"/>
    <property type="evidence" value="ECO:0007669"/>
    <property type="project" value="InterPro"/>
</dbReference>
<evidence type="ECO:0000313" key="2">
    <source>
        <dbReference type="EMBL" id="CAH2060535.1"/>
    </source>
</evidence>
<dbReference type="AlphaFoldDB" id="A0AAU9SE14"/>
<dbReference type="EMBL" id="OU466860">
    <property type="protein sequence ID" value="CAH2060535.1"/>
    <property type="molecule type" value="Genomic_DNA"/>
</dbReference>
<proteinExistence type="predicted"/>
<keyword evidence="3" id="KW-1185">Reference proteome</keyword>
<dbReference type="InterPro" id="IPR001353">
    <property type="entry name" value="Proteasome_sua/b"/>
</dbReference>
<sequence>MYINPYSVNILMAGYDKEAGASLYYIDYIATLHKVEKGAFGYGSYFSLATMDIHYRNVSVEEAIELVDKCILEIRSRLVVAPPTELASTLGVCLYKT</sequence>
<evidence type="ECO:0000313" key="3">
    <source>
        <dbReference type="Proteomes" id="UP000836841"/>
    </source>
</evidence>
<dbReference type="InterPro" id="IPR050115">
    <property type="entry name" value="Proteasome_alpha"/>
</dbReference>
<protein>
    <submittedName>
        <fullName evidence="2">Uncharacterized protein</fullName>
    </submittedName>
</protein>
<keyword evidence="1" id="KW-0647">Proteasome</keyword>
<organism evidence="2 3">
    <name type="scientific">Thlaspi arvense</name>
    <name type="common">Field penny-cress</name>
    <dbReference type="NCBI Taxonomy" id="13288"/>
    <lineage>
        <taxon>Eukaryota</taxon>
        <taxon>Viridiplantae</taxon>
        <taxon>Streptophyta</taxon>
        <taxon>Embryophyta</taxon>
        <taxon>Tracheophyta</taxon>
        <taxon>Spermatophyta</taxon>
        <taxon>Magnoliopsida</taxon>
        <taxon>eudicotyledons</taxon>
        <taxon>Gunneridae</taxon>
        <taxon>Pentapetalae</taxon>
        <taxon>rosids</taxon>
        <taxon>malvids</taxon>
        <taxon>Brassicales</taxon>
        <taxon>Brassicaceae</taxon>
        <taxon>Thlaspideae</taxon>
        <taxon>Thlaspi</taxon>
    </lineage>
</organism>
<dbReference type="Proteomes" id="UP000836841">
    <property type="component" value="Chromosome 4"/>
</dbReference>
<accession>A0AAU9SE14</accession>
<gene>
    <name evidence="2" type="ORF">TAV2_LOCUS14017</name>
</gene>
<dbReference type="Gene3D" id="3.60.20.10">
    <property type="entry name" value="Glutamine Phosphoribosylpyrophosphate, subunit 1, domain 1"/>
    <property type="match status" value="1"/>
</dbReference>
<dbReference type="GO" id="GO:0005839">
    <property type="term" value="C:proteasome core complex"/>
    <property type="evidence" value="ECO:0007669"/>
    <property type="project" value="InterPro"/>
</dbReference>
<dbReference type="InterPro" id="IPR029055">
    <property type="entry name" value="Ntn_hydrolases_N"/>
</dbReference>
<name>A0AAU9SE14_THLAR</name>
<dbReference type="SUPFAM" id="SSF56235">
    <property type="entry name" value="N-terminal nucleophile aminohydrolases (Ntn hydrolases)"/>
    <property type="match status" value="1"/>
</dbReference>
<reference evidence="2 3" key="1">
    <citation type="submission" date="2022-03" db="EMBL/GenBank/DDBJ databases">
        <authorList>
            <person name="Nunn A."/>
            <person name="Chopra R."/>
            <person name="Nunn A."/>
            <person name="Contreras Garrido A."/>
        </authorList>
    </citation>
    <scope>NUCLEOTIDE SEQUENCE [LARGE SCALE GENOMIC DNA]</scope>
</reference>